<accession>A0ABT9ILV0</accession>
<dbReference type="InterPro" id="IPR011006">
    <property type="entry name" value="CheY-like_superfamily"/>
</dbReference>
<comment type="caution">
    <text evidence="4">The sequence shown here is derived from an EMBL/GenBank/DDBJ whole genome shotgun (WGS) entry which is preliminary data.</text>
</comment>
<dbReference type="EMBL" id="JAVALS010000002">
    <property type="protein sequence ID" value="MDP5226572.1"/>
    <property type="molecule type" value="Genomic_DNA"/>
</dbReference>
<gene>
    <name evidence="4" type="ORF">Q9R02_05320</name>
</gene>
<dbReference type="InterPro" id="IPR058245">
    <property type="entry name" value="NreC/VraR/RcsB-like_REC"/>
</dbReference>
<dbReference type="PANTHER" id="PTHR43214:SF43">
    <property type="entry name" value="TWO-COMPONENT RESPONSE REGULATOR"/>
    <property type="match status" value="1"/>
</dbReference>
<dbReference type="CDD" id="cd17535">
    <property type="entry name" value="REC_NarL-like"/>
    <property type="match status" value="1"/>
</dbReference>
<evidence type="ECO:0000256" key="1">
    <source>
        <dbReference type="ARBA" id="ARBA00023125"/>
    </source>
</evidence>
<evidence type="ECO:0000259" key="3">
    <source>
        <dbReference type="PROSITE" id="PS50110"/>
    </source>
</evidence>
<dbReference type="SMART" id="SM00448">
    <property type="entry name" value="REC"/>
    <property type="match status" value="1"/>
</dbReference>
<dbReference type="Pfam" id="PF00072">
    <property type="entry name" value="Response_reg"/>
    <property type="match status" value="1"/>
</dbReference>
<dbReference type="PROSITE" id="PS50110">
    <property type="entry name" value="RESPONSE_REGULATORY"/>
    <property type="match status" value="1"/>
</dbReference>
<keyword evidence="2" id="KW-0597">Phosphoprotein</keyword>
<dbReference type="Gene3D" id="1.10.10.10">
    <property type="entry name" value="Winged helix-like DNA-binding domain superfamily/Winged helix DNA-binding domain"/>
    <property type="match status" value="1"/>
</dbReference>
<reference evidence="4 5" key="1">
    <citation type="submission" date="2023-08" db="EMBL/GenBank/DDBJ databases">
        <title>Arthrobacter horti sp. nov., isolated from forest soil.</title>
        <authorList>
            <person name="Park M."/>
        </authorList>
    </citation>
    <scope>NUCLEOTIDE SEQUENCE [LARGE SCALE GENOMIC DNA]</scope>
    <source>
        <strain evidence="4 5">YJM1</strain>
    </source>
</reference>
<keyword evidence="1" id="KW-0238">DNA-binding</keyword>
<dbReference type="Proteomes" id="UP001232725">
    <property type="component" value="Unassembled WGS sequence"/>
</dbReference>
<feature type="modified residue" description="4-aspartylphosphate" evidence="2">
    <location>
        <position position="75"/>
    </location>
</feature>
<dbReference type="Gene3D" id="3.40.50.2300">
    <property type="match status" value="1"/>
</dbReference>
<evidence type="ECO:0000313" key="5">
    <source>
        <dbReference type="Proteomes" id="UP001232725"/>
    </source>
</evidence>
<name>A0ABT9ILV0_9MICC</name>
<dbReference type="RefSeq" id="WP_305995615.1">
    <property type="nucleotide sequence ID" value="NZ_JAVALS010000002.1"/>
</dbReference>
<proteinExistence type="predicted"/>
<dbReference type="PANTHER" id="PTHR43214">
    <property type="entry name" value="TWO-COMPONENT RESPONSE REGULATOR"/>
    <property type="match status" value="1"/>
</dbReference>
<feature type="domain" description="Response regulatory" evidence="3">
    <location>
        <begin position="20"/>
        <end position="140"/>
    </location>
</feature>
<dbReference type="InterPro" id="IPR001789">
    <property type="entry name" value="Sig_transdc_resp-reg_receiver"/>
</dbReference>
<organism evidence="4 5">
    <name type="scientific">Arthrobacter horti</name>
    <dbReference type="NCBI Taxonomy" id="3068273"/>
    <lineage>
        <taxon>Bacteria</taxon>
        <taxon>Bacillati</taxon>
        <taxon>Actinomycetota</taxon>
        <taxon>Actinomycetes</taxon>
        <taxon>Micrococcales</taxon>
        <taxon>Micrococcaceae</taxon>
        <taxon>Arthrobacter</taxon>
    </lineage>
</organism>
<protein>
    <submittedName>
        <fullName evidence="4">Response regulator transcription factor</fullName>
    </submittedName>
</protein>
<evidence type="ECO:0000256" key="2">
    <source>
        <dbReference type="PROSITE-ProRule" id="PRU00169"/>
    </source>
</evidence>
<evidence type="ECO:0000313" key="4">
    <source>
        <dbReference type="EMBL" id="MDP5226572.1"/>
    </source>
</evidence>
<dbReference type="InterPro" id="IPR016032">
    <property type="entry name" value="Sig_transdc_resp-reg_C-effctor"/>
</dbReference>
<dbReference type="InterPro" id="IPR036388">
    <property type="entry name" value="WH-like_DNA-bd_sf"/>
</dbReference>
<keyword evidence="5" id="KW-1185">Reference proteome</keyword>
<dbReference type="InterPro" id="IPR039420">
    <property type="entry name" value="WalR-like"/>
</dbReference>
<sequence length="236" mass="26077">MTWINEEDGRVNGGLKARWRVAIVEDHLLQRNRTEELVTRGEDFDIVFSGSSAPEFVTWVRAAPPGQWPHLLLLDLMVDRAPSVDVELVKALLKTGLRIVVISALASPPLTRSIIRAGVTGVVGKRDSEEDIVKAIRAVLRGEDWMTSEVASLIAGDPDRPALSIQEERALVLYASGLTLEQVATAMNVGRETAKQYLDRVKKKYASAGFMVRSKLDFGRIAWSDGYLDATPRRAP</sequence>
<dbReference type="SUPFAM" id="SSF52172">
    <property type="entry name" value="CheY-like"/>
    <property type="match status" value="1"/>
</dbReference>
<dbReference type="SUPFAM" id="SSF46894">
    <property type="entry name" value="C-terminal effector domain of the bipartite response regulators"/>
    <property type="match status" value="1"/>
</dbReference>